<dbReference type="Proteomes" id="UP000637061">
    <property type="component" value="Unassembled WGS sequence"/>
</dbReference>
<organism evidence="1 2">
    <name type="scientific">Pseudomonas putida</name>
    <name type="common">Arthrobacter siderocapsulatus</name>
    <dbReference type="NCBI Taxonomy" id="303"/>
    <lineage>
        <taxon>Bacteria</taxon>
        <taxon>Pseudomonadati</taxon>
        <taxon>Pseudomonadota</taxon>
        <taxon>Gammaproteobacteria</taxon>
        <taxon>Pseudomonadales</taxon>
        <taxon>Pseudomonadaceae</taxon>
        <taxon>Pseudomonas</taxon>
    </lineage>
</organism>
<gene>
    <name evidence="1" type="ORF">JEU22_14370</name>
</gene>
<name>A0A8I1JJY3_PSEPU</name>
<comment type="caution">
    <text evidence="1">The sequence shown here is derived from an EMBL/GenBank/DDBJ whole genome shotgun (WGS) entry which is preliminary data.</text>
</comment>
<dbReference type="AlphaFoldDB" id="A0A8I1JJY3"/>
<reference evidence="1" key="1">
    <citation type="submission" date="2020-12" db="EMBL/GenBank/DDBJ databases">
        <title>Enhanced detection system for hospital associated transmission using whole genome sequencing surveillance.</title>
        <authorList>
            <person name="Harrison L.H."/>
            <person name="Van Tyne D."/>
            <person name="Marsh J.W."/>
            <person name="Griffith M.P."/>
            <person name="Snyder D.J."/>
            <person name="Cooper V.S."/>
            <person name="Mustapha M."/>
        </authorList>
    </citation>
    <scope>NUCLEOTIDE SEQUENCE</scope>
    <source>
        <strain evidence="1">PSB00042</strain>
    </source>
</reference>
<evidence type="ECO:0008006" key="3">
    <source>
        <dbReference type="Google" id="ProtNLM"/>
    </source>
</evidence>
<dbReference type="RefSeq" id="WP_198747499.1">
    <property type="nucleotide sequence ID" value="NZ_JAEHTE010000015.1"/>
</dbReference>
<protein>
    <recommendedName>
        <fullName evidence="3">SIS domain-containing protein</fullName>
    </recommendedName>
</protein>
<accession>A0A8I1JJY3</accession>
<evidence type="ECO:0000313" key="2">
    <source>
        <dbReference type="Proteomes" id="UP000637061"/>
    </source>
</evidence>
<evidence type="ECO:0000313" key="1">
    <source>
        <dbReference type="EMBL" id="MBI6885096.1"/>
    </source>
</evidence>
<proteinExistence type="predicted"/>
<sequence length="340" mass="37575">MLEESDLELVVNRLLDKQAGSPNLYLKESTSTVWVASGLAKISAVYGASMMQRVAGAPSRFVSPLEYVQNQKIKCLPVLISLRGDHPDAVEVANSIVDRSVERSILVSCTSMGEAGKILLLRQPAAKYAKTGITDAPFPDRDNRFVNFKSILTLSAVANRLVFGALDEPDELKVNFKQLYSAWDRAEQAAGRIADQICSVEGWEQKQLIILTEGAYSELGIAWQSVLSEAGIVNPVCLDIKDYTHGDHLVASRTRNAMYLVIGHKGLSSVSRTFVERFSTLFPVFTLDLEGEEQCHFWENLFTVGGAVSCMTGALGYPNQRPPKDPTVWSWRGWGRMRAD</sequence>
<dbReference type="EMBL" id="JAEHTE010000015">
    <property type="protein sequence ID" value="MBI6885096.1"/>
    <property type="molecule type" value="Genomic_DNA"/>
</dbReference>